<dbReference type="VEuPathDB" id="FungiDB:LEMA_P092790.1"/>
<dbReference type="AlphaFoldDB" id="E5A2S4"/>
<reference evidence="2" key="1">
    <citation type="journal article" date="2011" name="Nat. Commun.">
        <title>Effector diversification within compartments of the Leptosphaeria maculans genome affected by Repeat-Induced Point mutations.</title>
        <authorList>
            <person name="Rouxel T."/>
            <person name="Grandaubert J."/>
            <person name="Hane J.K."/>
            <person name="Hoede C."/>
            <person name="van de Wouw A.P."/>
            <person name="Couloux A."/>
            <person name="Dominguez V."/>
            <person name="Anthouard V."/>
            <person name="Bally P."/>
            <person name="Bourras S."/>
            <person name="Cozijnsen A.J."/>
            <person name="Ciuffetti L.M."/>
            <person name="Degrave A."/>
            <person name="Dilmaghani A."/>
            <person name="Duret L."/>
            <person name="Fudal I."/>
            <person name="Goodwin S.B."/>
            <person name="Gout L."/>
            <person name="Glaser N."/>
            <person name="Linglin J."/>
            <person name="Kema G.H.J."/>
            <person name="Lapalu N."/>
            <person name="Lawrence C.B."/>
            <person name="May K."/>
            <person name="Meyer M."/>
            <person name="Ollivier B."/>
            <person name="Poulain J."/>
            <person name="Schoch C.L."/>
            <person name="Simon A."/>
            <person name="Spatafora J.W."/>
            <person name="Stachowiak A."/>
            <person name="Turgeon B.G."/>
            <person name="Tyler B.M."/>
            <person name="Vincent D."/>
            <person name="Weissenbach J."/>
            <person name="Amselem J."/>
            <person name="Quesneville H."/>
            <person name="Oliver R.P."/>
            <person name="Wincker P."/>
            <person name="Balesdent M.-H."/>
            <person name="Howlett B.J."/>
        </authorList>
    </citation>
    <scope>NUCLEOTIDE SEQUENCE [LARGE SCALE GENOMIC DNA]</scope>
    <source>
        <strain evidence="2">JN3 / isolate v23.1.3 / race Av1-4-5-6-7-8</strain>
    </source>
</reference>
<dbReference type="EMBL" id="FP929132">
    <property type="protein sequence ID" value="CBX97870.1"/>
    <property type="molecule type" value="Genomic_DNA"/>
</dbReference>
<keyword evidence="2" id="KW-1185">Reference proteome</keyword>
<dbReference type="Proteomes" id="UP000002668">
    <property type="component" value="Genome"/>
</dbReference>
<dbReference type="InParanoid" id="E5A2S4"/>
<organism evidence="2">
    <name type="scientific">Leptosphaeria maculans (strain JN3 / isolate v23.1.3 / race Av1-4-5-6-7-8)</name>
    <name type="common">Blackleg fungus</name>
    <name type="synonym">Phoma lingam</name>
    <dbReference type="NCBI Taxonomy" id="985895"/>
    <lineage>
        <taxon>Eukaryota</taxon>
        <taxon>Fungi</taxon>
        <taxon>Dikarya</taxon>
        <taxon>Ascomycota</taxon>
        <taxon>Pezizomycotina</taxon>
        <taxon>Dothideomycetes</taxon>
        <taxon>Pleosporomycetidae</taxon>
        <taxon>Pleosporales</taxon>
        <taxon>Pleosporineae</taxon>
        <taxon>Leptosphaeriaceae</taxon>
        <taxon>Plenodomus</taxon>
        <taxon>Plenodomus lingam/Leptosphaeria maculans species complex</taxon>
    </lineage>
</organism>
<dbReference type="HOGENOM" id="CLU_1378353_0_0_1"/>
<protein>
    <submittedName>
        <fullName evidence="1">Predicted protein</fullName>
    </submittedName>
</protein>
<evidence type="ECO:0000313" key="2">
    <source>
        <dbReference type="Proteomes" id="UP000002668"/>
    </source>
</evidence>
<evidence type="ECO:0000313" key="1">
    <source>
        <dbReference type="EMBL" id="CBX97870.1"/>
    </source>
</evidence>
<sequence length="198" mass="22666">MTRKQFGTLWKYESFAFMWASRMVTMPSGSQNMIEIDLPLPNSYFKDEARTNVNQNTSNVNMRMANHGNLHGCASGTYTSHLNGVRENTALQSITARSIQLMADCTKWGYYRYLSKHVKRRVLPVKVTSDIGIEQKTIIGRYDSGLPSVVHGSATSNEFRDQILEATANSKRKWDSKWPMQYPERLILPTYRESSATR</sequence>
<name>E5A2S4_LEPMJ</name>
<gene>
    <name evidence="1" type="ORF">LEMA_P092790.1</name>
</gene>
<accession>E5A2S4</accession>
<proteinExistence type="predicted"/>